<gene>
    <name evidence="1" type="ORF">ABT404_49930</name>
</gene>
<dbReference type="Gene3D" id="1.10.1670.10">
    <property type="entry name" value="Helix-hairpin-Helix base-excision DNA repair enzymes (C-terminal)"/>
    <property type="match status" value="1"/>
</dbReference>
<evidence type="ECO:0000313" key="2">
    <source>
        <dbReference type="Proteomes" id="UP001474181"/>
    </source>
</evidence>
<comment type="caution">
    <text evidence="1">The sequence shown here is derived from an EMBL/GenBank/DDBJ whole genome shotgun (WGS) entry which is preliminary data.</text>
</comment>
<proteinExistence type="predicted"/>
<accession>A0ABV1XER2</accession>
<dbReference type="Proteomes" id="UP001474181">
    <property type="component" value="Unassembled WGS sequence"/>
</dbReference>
<evidence type="ECO:0008006" key="3">
    <source>
        <dbReference type="Google" id="ProtNLM"/>
    </source>
</evidence>
<dbReference type="InterPro" id="IPR023170">
    <property type="entry name" value="HhH_base_excis_C"/>
</dbReference>
<sequence>GADRDDAEAALRALPGMDPAVLATIRVRALADPDVALPGLPGLPGQPGIDVPDEWRPWRSYAVRHLLVEGESRN</sequence>
<name>A0ABV1XER2_9ACTN</name>
<dbReference type="EMBL" id="JBEPEK010000824">
    <property type="protein sequence ID" value="MER7187493.1"/>
    <property type="molecule type" value="Genomic_DNA"/>
</dbReference>
<keyword evidence="2" id="KW-1185">Reference proteome</keyword>
<feature type="non-terminal residue" evidence="1">
    <location>
        <position position="1"/>
    </location>
</feature>
<evidence type="ECO:0000313" key="1">
    <source>
        <dbReference type="EMBL" id="MER7187493.1"/>
    </source>
</evidence>
<protein>
    <recommendedName>
        <fullName evidence="3">DNA-3-methyladenine glycosylase 2 family protein</fullName>
    </recommendedName>
</protein>
<organism evidence="1 2">
    <name type="scientific">Streptomyces hyaluromycini</name>
    <dbReference type="NCBI Taxonomy" id="1377993"/>
    <lineage>
        <taxon>Bacteria</taxon>
        <taxon>Bacillati</taxon>
        <taxon>Actinomycetota</taxon>
        <taxon>Actinomycetes</taxon>
        <taxon>Kitasatosporales</taxon>
        <taxon>Streptomycetaceae</taxon>
        <taxon>Streptomyces</taxon>
    </lineage>
</organism>
<reference evidence="1 2" key="1">
    <citation type="submission" date="2024-06" db="EMBL/GenBank/DDBJ databases">
        <title>The Natural Products Discovery Center: Release of the First 8490 Sequenced Strains for Exploring Actinobacteria Biosynthetic Diversity.</title>
        <authorList>
            <person name="Kalkreuter E."/>
            <person name="Kautsar S.A."/>
            <person name="Yang D."/>
            <person name="Bader C.D."/>
            <person name="Teijaro C.N."/>
            <person name="Fluegel L."/>
            <person name="Davis C.M."/>
            <person name="Simpson J.R."/>
            <person name="Lauterbach L."/>
            <person name="Steele A.D."/>
            <person name="Gui C."/>
            <person name="Meng S."/>
            <person name="Li G."/>
            <person name="Viehrig K."/>
            <person name="Ye F."/>
            <person name="Su P."/>
            <person name="Kiefer A.F."/>
            <person name="Nichols A."/>
            <person name="Cepeda A.J."/>
            <person name="Yan W."/>
            <person name="Fan B."/>
            <person name="Jiang Y."/>
            <person name="Adhikari A."/>
            <person name="Zheng C.-J."/>
            <person name="Schuster L."/>
            <person name="Cowan T.M."/>
            <person name="Smanski M.J."/>
            <person name="Chevrette M.G."/>
            <person name="De Carvalho L.P.S."/>
            <person name="Shen B."/>
        </authorList>
    </citation>
    <scope>NUCLEOTIDE SEQUENCE [LARGE SCALE GENOMIC DNA]</scope>
    <source>
        <strain evidence="1 2">NPDC000234</strain>
    </source>
</reference>